<keyword evidence="10" id="KW-1185">Reference proteome</keyword>
<dbReference type="SUPFAM" id="SSF100950">
    <property type="entry name" value="NagB/RpiA/CoA transferase-like"/>
    <property type="match status" value="1"/>
</dbReference>
<evidence type="ECO:0000256" key="1">
    <source>
        <dbReference type="ARBA" id="ARBA00021390"/>
    </source>
</evidence>
<dbReference type="AlphaFoldDB" id="Q8FPF1"/>
<evidence type="ECO:0000313" key="9">
    <source>
        <dbReference type="EMBL" id="BAC18637.1"/>
    </source>
</evidence>
<evidence type="ECO:0000256" key="5">
    <source>
        <dbReference type="ARBA" id="ARBA00023163"/>
    </source>
</evidence>
<dbReference type="InterPro" id="IPR001034">
    <property type="entry name" value="DeoR_HTH"/>
</dbReference>
<evidence type="ECO:0000256" key="6">
    <source>
        <dbReference type="ARBA" id="ARBA00024937"/>
    </source>
</evidence>
<dbReference type="Pfam" id="PF00455">
    <property type="entry name" value="DeoRC"/>
    <property type="match status" value="1"/>
</dbReference>
<dbReference type="Pfam" id="PF08220">
    <property type="entry name" value="HTH_DeoR"/>
    <property type="match status" value="1"/>
</dbReference>
<feature type="region of interest" description="Disordered" evidence="7">
    <location>
        <begin position="1"/>
        <end position="46"/>
    </location>
</feature>
<feature type="compositionally biased region" description="Low complexity" evidence="7">
    <location>
        <begin position="31"/>
        <end position="43"/>
    </location>
</feature>
<sequence>MPWVGRHGPQRESCGKPGFPIPGANRPLQASTGTTGPNNSSTPEVGMVSVRGRQTGILAILAHTGRVGVGMLAEHFGVTSETIRRDLRVLEDRGQLQRVHGGAIPPGKGVHITTPQPDSTTDVIALARLAVDFIQPDTRGIFLDSGPVALALAAVLGEIHGDGRWTVVTTSPAAGMILARAGMPRITMTGGRMSRGSQSLTGRTAVEMITALRAEISFICPDGLVDAHSVTALDPAAGATRRAMITNSSFTVMVLPATSLRQPRGIAFGALSEADVVVTDADPATSPLIFPSASNTQVVTP</sequence>
<comment type="function">
    <text evidence="6">Repressor of the lactose catabolism operon. Galactose-6-phosphate is the inducer.</text>
</comment>
<keyword evidence="3" id="KW-0805">Transcription regulation</keyword>
<accession>Q8FPF1</accession>
<dbReference type="PANTHER" id="PTHR30363">
    <property type="entry name" value="HTH-TYPE TRANSCRIPTIONAL REGULATOR SRLR-RELATED"/>
    <property type="match status" value="1"/>
</dbReference>
<dbReference type="SMART" id="SM00420">
    <property type="entry name" value="HTH_DEOR"/>
    <property type="match status" value="1"/>
</dbReference>
<name>Q8FPF1_COREF</name>
<evidence type="ECO:0000256" key="7">
    <source>
        <dbReference type="SAM" id="MobiDB-lite"/>
    </source>
</evidence>
<dbReference type="InterPro" id="IPR037171">
    <property type="entry name" value="NagB/RpiA_transferase-like"/>
</dbReference>
<protein>
    <recommendedName>
        <fullName evidence="1">Lactose phosphotransferase system repressor</fullName>
    </recommendedName>
</protein>
<evidence type="ECO:0000313" key="10">
    <source>
        <dbReference type="Proteomes" id="UP000001409"/>
    </source>
</evidence>
<dbReference type="InterPro" id="IPR014036">
    <property type="entry name" value="DeoR-like_C"/>
</dbReference>
<dbReference type="HOGENOM" id="CLU_060699_1_4_11"/>
<dbReference type="PROSITE" id="PS00894">
    <property type="entry name" value="HTH_DEOR_1"/>
    <property type="match status" value="1"/>
</dbReference>
<keyword evidence="2" id="KW-0678">Repressor</keyword>
<dbReference type="InterPro" id="IPR018356">
    <property type="entry name" value="Tscrpt_reg_HTH_DeoR_CS"/>
</dbReference>
<reference evidence="9 10" key="1">
    <citation type="journal article" date="2003" name="Genome Res.">
        <title>Comparative complete genome sequence analysis of the amino acid replacements responsible for the thermostability of Corynebacterium efficiens.</title>
        <authorList>
            <person name="Nishio Y."/>
            <person name="Nakamura Y."/>
            <person name="Kawarabayasi Y."/>
            <person name="Usuda Y."/>
            <person name="Kimura E."/>
            <person name="Sugimoto S."/>
            <person name="Matsui K."/>
            <person name="Yamagishi A."/>
            <person name="Kikuchi H."/>
            <person name="Ikeo K."/>
            <person name="Gojobori T."/>
        </authorList>
    </citation>
    <scope>NUCLEOTIDE SEQUENCE [LARGE SCALE GENOMIC DNA]</scope>
    <source>
        <strain evidence="10">DSM 44549 / YS-314 / AJ 12310 / JCM 11189 / NBRC 100395</strain>
    </source>
</reference>
<dbReference type="GO" id="GO:0003677">
    <property type="term" value="F:DNA binding"/>
    <property type="evidence" value="ECO:0007669"/>
    <property type="project" value="UniProtKB-KW"/>
</dbReference>
<keyword evidence="4" id="KW-0238">DNA-binding</keyword>
<dbReference type="PROSITE" id="PS51000">
    <property type="entry name" value="HTH_DEOR_2"/>
    <property type="match status" value="1"/>
</dbReference>
<dbReference type="STRING" id="196164.gene:10742255"/>
<dbReference type="SUPFAM" id="SSF46785">
    <property type="entry name" value="Winged helix' DNA-binding domain"/>
    <property type="match status" value="1"/>
</dbReference>
<dbReference type="PRINTS" id="PR00037">
    <property type="entry name" value="HTHLACR"/>
</dbReference>
<dbReference type="GO" id="GO:0003700">
    <property type="term" value="F:DNA-binding transcription factor activity"/>
    <property type="evidence" value="ECO:0007669"/>
    <property type="project" value="InterPro"/>
</dbReference>
<dbReference type="InterPro" id="IPR036388">
    <property type="entry name" value="WH-like_DNA-bd_sf"/>
</dbReference>
<dbReference type="OrthoDB" id="7688673at2"/>
<dbReference type="InterPro" id="IPR050313">
    <property type="entry name" value="Carb_Metab_HTH_regulators"/>
</dbReference>
<feature type="domain" description="HTH deoR-type" evidence="8">
    <location>
        <begin position="50"/>
        <end position="105"/>
    </location>
</feature>
<dbReference type="SMART" id="SM01134">
    <property type="entry name" value="DeoRC"/>
    <property type="match status" value="1"/>
</dbReference>
<dbReference type="KEGG" id="cef:CE1827"/>
<dbReference type="Proteomes" id="UP000001409">
    <property type="component" value="Chromosome"/>
</dbReference>
<dbReference type="eggNOG" id="COG1349">
    <property type="taxonomic scope" value="Bacteria"/>
</dbReference>
<dbReference type="Gene3D" id="1.10.10.10">
    <property type="entry name" value="Winged helix-like DNA-binding domain superfamily/Winged helix DNA-binding domain"/>
    <property type="match status" value="1"/>
</dbReference>
<dbReference type="InterPro" id="IPR036390">
    <property type="entry name" value="WH_DNA-bd_sf"/>
</dbReference>
<dbReference type="EMBL" id="BA000035">
    <property type="protein sequence ID" value="BAC18637.1"/>
    <property type="molecule type" value="Genomic_DNA"/>
</dbReference>
<evidence type="ECO:0000259" key="8">
    <source>
        <dbReference type="PROSITE" id="PS51000"/>
    </source>
</evidence>
<evidence type="ECO:0000256" key="2">
    <source>
        <dbReference type="ARBA" id="ARBA00022491"/>
    </source>
</evidence>
<organism evidence="9 10">
    <name type="scientific">Corynebacterium efficiens (strain DSM 44549 / YS-314 / AJ 12310 / JCM 11189 / NBRC 100395)</name>
    <dbReference type="NCBI Taxonomy" id="196164"/>
    <lineage>
        <taxon>Bacteria</taxon>
        <taxon>Bacillati</taxon>
        <taxon>Actinomycetota</taxon>
        <taxon>Actinomycetes</taxon>
        <taxon>Mycobacteriales</taxon>
        <taxon>Corynebacteriaceae</taxon>
        <taxon>Corynebacterium</taxon>
    </lineage>
</organism>
<evidence type="ECO:0000256" key="4">
    <source>
        <dbReference type="ARBA" id="ARBA00023125"/>
    </source>
</evidence>
<proteinExistence type="predicted"/>
<keyword evidence="5" id="KW-0804">Transcription</keyword>
<evidence type="ECO:0000256" key="3">
    <source>
        <dbReference type="ARBA" id="ARBA00023015"/>
    </source>
</evidence>
<dbReference type="PANTHER" id="PTHR30363:SF4">
    <property type="entry name" value="GLYCEROL-3-PHOSPHATE REGULON REPRESSOR"/>
    <property type="match status" value="1"/>
</dbReference>